<evidence type="ECO:0000256" key="7">
    <source>
        <dbReference type="ARBA" id="ARBA00023136"/>
    </source>
</evidence>
<feature type="transmembrane region" description="Helical" evidence="8">
    <location>
        <begin position="84"/>
        <end position="105"/>
    </location>
</feature>
<evidence type="ECO:0000256" key="1">
    <source>
        <dbReference type="ARBA" id="ARBA00004651"/>
    </source>
</evidence>
<feature type="transmembrane region" description="Helical" evidence="8">
    <location>
        <begin position="272"/>
        <end position="289"/>
    </location>
</feature>
<evidence type="ECO:0000256" key="5">
    <source>
        <dbReference type="ARBA" id="ARBA00022692"/>
    </source>
</evidence>
<keyword evidence="3" id="KW-0328">Glycosyltransferase</keyword>
<evidence type="ECO:0000256" key="2">
    <source>
        <dbReference type="ARBA" id="ARBA00022475"/>
    </source>
</evidence>
<dbReference type="PANTHER" id="PTHR33908:SF11">
    <property type="entry name" value="MEMBRANE PROTEIN"/>
    <property type="match status" value="1"/>
</dbReference>
<dbReference type="GO" id="GO:0016763">
    <property type="term" value="F:pentosyltransferase activity"/>
    <property type="evidence" value="ECO:0007669"/>
    <property type="project" value="TreeGrafter"/>
</dbReference>
<dbReference type="InterPro" id="IPR050297">
    <property type="entry name" value="LipidA_mod_glycosyltrf_83"/>
</dbReference>
<evidence type="ECO:0000256" key="8">
    <source>
        <dbReference type="SAM" id="Phobius"/>
    </source>
</evidence>
<feature type="transmembrane region" description="Helical" evidence="8">
    <location>
        <begin position="203"/>
        <end position="222"/>
    </location>
</feature>
<evidence type="ECO:0000256" key="3">
    <source>
        <dbReference type="ARBA" id="ARBA00022676"/>
    </source>
</evidence>
<reference evidence="10 11" key="1">
    <citation type="journal article" date="2017" name="ISME J.">
        <title>Energy and carbon metabolisms in a deep terrestrial subsurface fluid microbial community.</title>
        <authorList>
            <person name="Momper L."/>
            <person name="Jungbluth S.P."/>
            <person name="Lee M.D."/>
            <person name="Amend J.P."/>
        </authorList>
    </citation>
    <scope>NUCLEOTIDE SEQUENCE [LARGE SCALE GENOMIC DNA]</scope>
    <source>
        <strain evidence="10">SURF_17</strain>
    </source>
</reference>
<dbReference type="InterPro" id="IPR038731">
    <property type="entry name" value="RgtA/B/C-like"/>
</dbReference>
<dbReference type="PANTHER" id="PTHR33908">
    <property type="entry name" value="MANNOSYLTRANSFERASE YKCB-RELATED"/>
    <property type="match status" value="1"/>
</dbReference>
<accession>A0A419EYF8</accession>
<protein>
    <recommendedName>
        <fullName evidence="9">Glycosyltransferase RgtA/B/C/D-like domain-containing protein</fullName>
    </recommendedName>
</protein>
<keyword evidence="2" id="KW-1003">Cell membrane</keyword>
<feature type="transmembrane region" description="Helical" evidence="8">
    <location>
        <begin position="341"/>
        <end position="370"/>
    </location>
</feature>
<dbReference type="GO" id="GO:0005886">
    <property type="term" value="C:plasma membrane"/>
    <property type="evidence" value="ECO:0007669"/>
    <property type="project" value="UniProtKB-SubCell"/>
</dbReference>
<keyword evidence="5 8" id="KW-0812">Transmembrane</keyword>
<organism evidence="10 11">
    <name type="scientific">Candidatus Abyssobacteria bacterium SURF_17</name>
    <dbReference type="NCBI Taxonomy" id="2093361"/>
    <lineage>
        <taxon>Bacteria</taxon>
        <taxon>Pseudomonadati</taxon>
        <taxon>Candidatus Hydrogenedentota</taxon>
        <taxon>Candidatus Abyssobacteria</taxon>
    </lineage>
</organism>
<evidence type="ECO:0000256" key="4">
    <source>
        <dbReference type="ARBA" id="ARBA00022679"/>
    </source>
</evidence>
<dbReference type="Pfam" id="PF13231">
    <property type="entry name" value="PMT_2"/>
    <property type="match status" value="1"/>
</dbReference>
<sequence>MHRRRDSTLSFSLLFILITGLGLILRLYRLAANQLWLDEVHSIFVAGSSLSDILNNLKNDGHPPLYFILMLAWKSAFGESELSVRALSVMLGMASLVAVCWLGSILVSKRIGLTGMFIASITPLHIYYSQEARMYILLALLTTLSAGFLWLALEHPARKRYWGAYALVSICMIYTHVLGWFVLPVGILFALLRKRSRQDVSRLLVYQGLVVIAFLPWAPLAIRQTEQAGQWVHQWWASTPPLLAIPRALECLGMGGSYPPYLRFSHVSPVRPISYIVFTLVGVIALVGYRDGSVSKGSRGMGAARLYLLLNLFVPIALPYAISFIKPIYLVGRSDLFVQPFYALLIAIGLMKMARFAWVGIAAVSLLACFSLSRYYTIPTAAVDKETVHHLATAAEKNDVVVVTGLRLLPIEYYLRRSGLSFQIIAYPDSMREHPGWLDYRQTDDELTQDAVSVAVASITQTRPGRPVWLLVLPFDSLNQIPSDRFELPLLEQFERHFMILSADENLGIIRFKQK</sequence>
<feature type="domain" description="Glycosyltransferase RgtA/B/C/D-like" evidence="9">
    <location>
        <begin position="62"/>
        <end position="219"/>
    </location>
</feature>
<name>A0A419EYF8_9BACT</name>
<dbReference type="AlphaFoldDB" id="A0A419EYF8"/>
<feature type="transmembrane region" description="Helical" evidence="8">
    <location>
        <begin position="7"/>
        <end position="28"/>
    </location>
</feature>
<evidence type="ECO:0000256" key="6">
    <source>
        <dbReference type="ARBA" id="ARBA00022989"/>
    </source>
</evidence>
<evidence type="ECO:0000259" key="9">
    <source>
        <dbReference type="Pfam" id="PF13231"/>
    </source>
</evidence>
<evidence type="ECO:0000313" key="11">
    <source>
        <dbReference type="Proteomes" id="UP000285961"/>
    </source>
</evidence>
<proteinExistence type="predicted"/>
<comment type="caution">
    <text evidence="10">The sequence shown here is derived from an EMBL/GenBank/DDBJ whole genome shotgun (WGS) entry which is preliminary data.</text>
</comment>
<keyword evidence="7 8" id="KW-0472">Membrane</keyword>
<dbReference type="Proteomes" id="UP000285961">
    <property type="component" value="Unassembled WGS sequence"/>
</dbReference>
<dbReference type="EMBL" id="QZKI01000075">
    <property type="protein sequence ID" value="RJP70050.1"/>
    <property type="molecule type" value="Genomic_DNA"/>
</dbReference>
<dbReference type="GO" id="GO:0009103">
    <property type="term" value="P:lipopolysaccharide biosynthetic process"/>
    <property type="evidence" value="ECO:0007669"/>
    <property type="project" value="UniProtKB-ARBA"/>
</dbReference>
<comment type="subcellular location">
    <subcellularLocation>
        <location evidence="1">Cell membrane</location>
        <topology evidence="1">Multi-pass membrane protein</topology>
    </subcellularLocation>
</comment>
<keyword evidence="4" id="KW-0808">Transferase</keyword>
<evidence type="ECO:0000313" key="10">
    <source>
        <dbReference type="EMBL" id="RJP70050.1"/>
    </source>
</evidence>
<feature type="transmembrane region" description="Helical" evidence="8">
    <location>
        <begin position="135"/>
        <end position="153"/>
    </location>
</feature>
<keyword evidence="6 8" id="KW-1133">Transmembrane helix</keyword>
<feature type="transmembrane region" description="Helical" evidence="8">
    <location>
        <begin position="165"/>
        <end position="191"/>
    </location>
</feature>
<feature type="transmembrane region" description="Helical" evidence="8">
    <location>
        <begin position="309"/>
        <end position="329"/>
    </location>
</feature>
<gene>
    <name evidence="10" type="ORF">C4532_09890</name>
</gene>